<feature type="compositionally biased region" description="Polar residues" evidence="1">
    <location>
        <begin position="10"/>
        <end position="38"/>
    </location>
</feature>
<evidence type="ECO:0000313" key="2">
    <source>
        <dbReference type="EMBL" id="CAG6683771.1"/>
    </source>
</evidence>
<proteinExistence type="predicted"/>
<feature type="region of interest" description="Disordered" evidence="1">
    <location>
        <begin position="1"/>
        <end position="51"/>
    </location>
</feature>
<organism evidence="2">
    <name type="scientific">Cacopsylla melanoneura</name>
    <dbReference type="NCBI Taxonomy" id="428564"/>
    <lineage>
        <taxon>Eukaryota</taxon>
        <taxon>Metazoa</taxon>
        <taxon>Ecdysozoa</taxon>
        <taxon>Arthropoda</taxon>
        <taxon>Hexapoda</taxon>
        <taxon>Insecta</taxon>
        <taxon>Pterygota</taxon>
        <taxon>Neoptera</taxon>
        <taxon>Paraneoptera</taxon>
        <taxon>Hemiptera</taxon>
        <taxon>Sternorrhyncha</taxon>
        <taxon>Psylloidea</taxon>
        <taxon>Psyllidae</taxon>
        <taxon>Psyllinae</taxon>
        <taxon>Cacopsylla</taxon>
    </lineage>
</organism>
<evidence type="ECO:0000256" key="1">
    <source>
        <dbReference type="SAM" id="MobiDB-lite"/>
    </source>
</evidence>
<accession>A0A8D8TE87</accession>
<name>A0A8D8TE87_9HEMI</name>
<sequence length="159" mass="17618">MDVEEWQSEAGPSTPLNNGSNVPLHQGTETSTKTSGSDSVAKPEDIVPLPKLKIRRKRTGRGLKSTLLTSTPNVDRLQVEKEAKISKVTNQGIKKPRTLFDKIKEIKVENAKKAPKKVENAKKETKKTKDLCVRCNCASFHNGGFLCASEAQRKPPFMF</sequence>
<dbReference type="AlphaFoldDB" id="A0A8D8TE87"/>
<protein>
    <submittedName>
        <fullName evidence="2">Uncharacterized protein</fullName>
    </submittedName>
</protein>
<reference evidence="2" key="1">
    <citation type="submission" date="2021-05" db="EMBL/GenBank/DDBJ databases">
        <authorList>
            <person name="Alioto T."/>
            <person name="Alioto T."/>
            <person name="Gomez Garrido J."/>
        </authorList>
    </citation>
    <scope>NUCLEOTIDE SEQUENCE</scope>
</reference>
<dbReference type="EMBL" id="HBUF01264510">
    <property type="protein sequence ID" value="CAG6683771.1"/>
    <property type="molecule type" value="Transcribed_RNA"/>
</dbReference>